<feature type="region of interest" description="Disordered" evidence="1">
    <location>
        <begin position="26"/>
        <end position="71"/>
    </location>
</feature>
<evidence type="ECO:0000313" key="3">
    <source>
        <dbReference type="Proteomes" id="UP000595437"/>
    </source>
</evidence>
<evidence type="ECO:0000256" key="1">
    <source>
        <dbReference type="SAM" id="MobiDB-lite"/>
    </source>
</evidence>
<gene>
    <name evidence="2" type="ORF">FKW44_007525</name>
</gene>
<dbReference type="EMBL" id="CP045894">
    <property type="protein sequence ID" value="QQP54634.1"/>
    <property type="molecule type" value="Genomic_DNA"/>
</dbReference>
<sequence length="109" mass="11855">FRRNCDLRRHKLTHSLCDVLPLKSELNTSNASTGSSIASSSSTDEEDARDVDVTSNNSQQGSKSTLTPPESFSEYLIKDKVGAIRAATVSAAAPSHRNNGFSIDEIMRR</sequence>
<keyword evidence="3" id="KW-1185">Reference proteome</keyword>
<feature type="compositionally biased region" description="Low complexity" evidence="1">
    <location>
        <begin position="27"/>
        <end position="42"/>
    </location>
</feature>
<organism evidence="2 3">
    <name type="scientific">Caligus rogercresseyi</name>
    <name type="common">Sea louse</name>
    <dbReference type="NCBI Taxonomy" id="217165"/>
    <lineage>
        <taxon>Eukaryota</taxon>
        <taxon>Metazoa</taxon>
        <taxon>Ecdysozoa</taxon>
        <taxon>Arthropoda</taxon>
        <taxon>Crustacea</taxon>
        <taxon>Multicrustacea</taxon>
        <taxon>Hexanauplia</taxon>
        <taxon>Copepoda</taxon>
        <taxon>Siphonostomatoida</taxon>
        <taxon>Caligidae</taxon>
        <taxon>Caligus</taxon>
    </lineage>
</organism>
<reference evidence="3" key="1">
    <citation type="submission" date="2021-01" db="EMBL/GenBank/DDBJ databases">
        <title>Caligus Genome Assembly.</title>
        <authorList>
            <person name="Gallardo-Escarate C."/>
        </authorList>
    </citation>
    <scope>NUCLEOTIDE SEQUENCE [LARGE SCALE GENOMIC DNA]</scope>
</reference>
<accession>A0A7T8QTN5</accession>
<dbReference type="Proteomes" id="UP000595437">
    <property type="component" value="Chromosome 5"/>
</dbReference>
<feature type="compositionally biased region" description="Polar residues" evidence="1">
    <location>
        <begin position="53"/>
        <end position="70"/>
    </location>
</feature>
<name>A0A7T8QTN5_CALRO</name>
<evidence type="ECO:0000313" key="2">
    <source>
        <dbReference type="EMBL" id="QQP54634.1"/>
    </source>
</evidence>
<protein>
    <submittedName>
        <fullName evidence="2">Protein bowellike</fullName>
    </submittedName>
</protein>
<feature type="region of interest" description="Disordered" evidence="1">
    <location>
        <begin position="90"/>
        <end position="109"/>
    </location>
</feature>
<proteinExistence type="predicted"/>
<feature type="non-terminal residue" evidence="2">
    <location>
        <position position="1"/>
    </location>
</feature>
<dbReference type="AlphaFoldDB" id="A0A7T8QTN5"/>